<evidence type="ECO:0000256" key="3">
    <source>
        <dbReference type="ARBA" id="ARBA00015716"/>
    </source>
</evidence>
<comment type="caution">
    <text evidence="6">The sequence shown here is derived from an EMBL/GenBank/DDBJ whole genome shotgun (WGS) entry which is preliminary data.</text>
</comment>
<dbReference type="EMBL" id="JABCSC020000004">
    <property type="protein sequence ID" value="NSL56645.1"/>
    <property type="molecule type" value="Genomic_DNA"/>
</dbReference>
<gene>
    <name evidence="6" type="ORF">HJ583_016540</name>
</gene>
<reference evidence="6 7" key="1">
    <citation type="submission" date="2020-06" db="EMBL/GenBank/DDBJ databases">
        <title>Draft genome of Uliginosibacterium sp. IMCC34675.</title>
        <authorList>
            <person name="Song J."/>
        </authorList>
    </citation>
    <scope>NUCLEOTIDE SEQUENCE [LARGE SCALE GENOMIC DNA]</scope>
    <source>
        <strain evidence="6 7">IMCC34675</strain>
    </source>
</reference>
<dbReference type="RefSeq" id="WP_170022951.1">
    <property type="nucleotide sequence ID" value="NZ_JABCSC020000004.1"/>
</dbReference>
<accession>A0ABX2IIT0</accession>
<evidence type="ECO:0000256" key="5">
    <source>
        <dbReference type="ARBA" id="ARBA00031841"/>
    </source>
</evidence>
<evidence type="ECO:0000256" key="4">
    <source>
        <dbReference type="ARBA" id="ARBA00022517"/>
    </source>
</evidence>
<proteinExistence type="inferred from homology"/>
<dbReference type="Proteomes" id="UP000778523">
    <property type="component" value="Unassembled WGS sequence"/>
</dbReference>
<dbReference type="InterPro" id="IPR039255">
    <property type="entry name" value="YceD_bac"/>
</dbReference>
<dbReference type="PANTHER" id="PTHR38099:SF1">
    <property type="entry name" value="LARGE RIBOSOMAL RNA SUBUNIT ACCUMULATION PROTEIN YCED"/>
    <property type="match status" value="1"/>
</dbReference>
<dbReference type="InterPro" id="IPR003772">
    <property type="entry name" value="YceD"/>
</dbReference>
<keyword evidence="4" id="KW-0690">Ribosome biogenesis</keyword>
<comment type="function">
    <text evidence="1">Plays a role in synthesis, processing and/or stability of 23S rRNA.</text>
</comment>
<evidence type="ECO:0000313" key="7">
    <source>
        <dbReference type="Proteomes" id="UP000778523"/>
    </source>
</evidence>
<keyword evidence="7" id="KW-1185">Reference proteome</keyword>
<dbReference type="PANTHER" id="PTHR38099">
    <property type="entry name" value="LARGE RIBOSOMAL RNA SUBUNIT ACCUMULATION PROTEIN YCED"/>
    <property type="match status" value="1"/>
</dbReference>
<evidence type="ECO:0000313" key="6">
    <source>
        <dbReference type="EMBL" id="NSL56645.1"/>
    </source>
</evidence>
<comment type="similarity">
    <text evidence="2">Belongs to the DUF177 domain family.</text>
</comment>
<dbReference type="Pfam" id="PF02620">
    <property type="entry name" value="YceD"/>
    <property type="match status" value="1"/>
</dbReference>
<sequence length="172" mass="19120">MSHQPKLIPDPFEFARREDALRGELDARNLPRVQDVLRKTEEVQPVSYALRGYRLEGKSYMAVEASAELLMQCQRCLGDVRCTVEVDSRLLLVPRGEPLPDDELEEDDFDPVHAWRDFDVLAAVEEELLLALPLAPTHEDCSVPVAKGNGDDTSPFAALRGFKASGGAKTDD</sequence>
<protein>
    <recommendedName>
        <fullName evidence="3">Large ribosomal RNA subunit accumulation protein YceD</fullName>
    </recommendedName>
    <alternativeName>
        <fullName evidence="5">23S rRNA accumulation protein YceD</fullName>
    </alternativeName>
</protein>
<evidence type="ECO:0000256" key="1">
    <source>
        <dbReference type="ARBA" id="ARBA00002868"/>
    </source>
</evidence>
<name>A0ABX2IIT0_9RHOO</name>
<organism evidence="6 7">
    <name type="scientific">Uliginosibacterium aquaticum</name>
    <dbReference type="NCBI Taxonomy" id="2731212"/>
    <lineage>
        <taxon>Bacteria</taxon>
        <taxon>Pseudomonadati</taxon>
        <taxon>Pseudomonadota</taxon>
        <taxon>Betaproteobacteria</taxon>
        <taxon>Rhodocyclales</taxon>
        <taxon>Zoogloeaceae</taxon>
        <taxon>Uliginosibacterium</taxon>
    </lineage>
</organism>
<evidence type="ECO:0000256" key="2">
    <source>
        <dbReference type="ARBA" id="ARBA00010740"/>
    </source>
</evidence>